<evidence type="ECO:0000313" key="3">
    <source>
        <dbReference type="EMBL" id="KAF6148185.1"/>
    </source>
</evidence>
<comment type="caution">
    <text evidence="3">The sequence shown here is derived from an EMBL/GenBank/DDBJ whole genome shotgun (WGS) entry which is preliminary data.</text>
</comment>
<reference evidence="3 4" key="1">
    <citation type="journal article" date="2020" name="IScience">
        <title>Genome Sequencing of the Endangered Kingdonia uniflora (Circaeasteraceae, Ranunculales) Reveals Potential Mechanisms of Evolutionary Specialization.</title>
        <authorList>
            <person name="Sun Y."/>
            <person name="Deng T."/>
            <person name="Zhang A."/>
            <person name="Moore M.J."/>
            <person name="Landis J.B."/>
            <person name="Lin N."/>
            <person name="Zhang H."/>
            <person name="Zhang X."/>
            <person name="Huang J."/>
            <person name="Zhang X."/>
            <person name="Sun H."/>
            <person name="Wang H."/>
        </authorList>
    </citation>
    <scope>NUCLEOTIDE SEQUENCE [LARGE SCALE GENOMIC DNA]</scope>
    <source>
        <strain evidence="3">TB1705</strain>
        <tissue evidence="3">Leaf</tissue>
    </source>
</reference>
<dbReference type="AlphaFoldDB" id="A0A7J7LZY6"/>
<organism evidence="3 4">
    <name type="scientific">Kingdonia uniflora</name>
    <dbReference type="NCBI Taxonomy" id="39325"/>
    <lineage>
        <taxon>Eukaryota</taxon>
        <taxon>Viridiplantae</taxon>
        <taxon>Streptophyta</taxon>
        <taxon>Embryophyta</taxon>
        <taxon>Tracheophyta</taxon>
        <taxon>Spermatophyta</taxon>
        <taxon>Magnoliopsida</taxon>
        <taxon>Ranunculales</taxon>
        <taxon>Circaeasteraceae</taxon>
        <taxon>Kingdonia</taxon>
    </lineage>
</organism>
<protein>
    <submittedName>
        <fullName evidence="3">Uncharacterized protein</fullName>
    </submittedName>
</protein>
<dbReference type="Gene3D" id="1.10.630.10">
    <property type="entry name" value="Cytochrome P450"/>
    <property type="match status" value="1"/>
</dbReference>
<evidence type="ECO:0000256" key="1">
    <source>
        <dbReference type="SAM" id="MobiDB-lite"/>
    </source>
</evidence>
<dbReference type="InterPro" id="IPR036396">
    <property type="entry name" value="Cyt_P450_sf"/>
</dbReference>
<dbReference type="GO" id="GO:0004497">
    <property type="term" value="F:monooxygenase activity"/>
    <property type="evidence" value="ECO:0007669"/>
    <property type="project" value="InterPro"/>
</dbReference>
<keyword evidence="2" id="KW-1133">Transmembrane helix</keyword>
<dbReference type="EMBL" id="JACGCM010001854">
    <property type="protein sequence ID" value="KAF6148185.1"/>
    <property type="molecule type" value="Genomic_DNA"/>
</dbReference>
<dbReference type="OrthoDB" id="2789670at2759"/>
<dbReference type="PANTHER" id="PTHR47951">
    <property type="entry name" value="OS08G0547900 PROTEIN"/>
    <property type="match status" value="1"/>
</dbReference>
<dbReference type="Proteomes" id="UP000541444">
    <property type="component" value="Unassembled WGS sequence"/>
</dbReference>
<dbReference type="PANTHER" id="PTHR47951:SF3">
    <property type="entry name" value="CYTOCHROME P450, FAMILY 706, SUBFAMILY A, POLYPEPTIDE 4"/>
    <property type="match status" value="1"/>
</dbReference>
<evidence type="ECO:0000256" key="2">
    <source>
        <dbReference type="SAM" id="Phobius"/>
    </source>
</evidence>
<sequence>MGDEPLVYSPSDEDTDDGGVFGSTDEETPAVESITTSKPKRKMGIWGHLMVESVCFGLFGWFLCSAQILTRGVEKLCGDKNKNRNSDLLDVLLDYKSNKEEDVSKELSRIDIKDFFRIKVQGTDTTPSTIEWGMAEILRHPETHKKVIAKLDEVVGKILCAWYLMYFEK</sequence>
<dbReference type="GO" id="GO:0005506">
    <property type="term" value="F:iron ion binding"/>
    <property type="evidence" value="ECO:0007669"/>
    <property type="project" value="InterPro"/>
</dbReference>
<feature type="transmembrane region" description="Helical" evidence="2">
    <location>
        <begin position="45"/>
        <end position="63"/>
    </location>
</feature>
<name>A0A7J7LZY6_9MAGN</name>
<dbReference type="GO" id="GO:0016705">
    <property type="term" value="F:oxidoreductase activity, acting on paired donors, with incorporation or reduction of molecular oxygen"/>
    <property type="evidence" value="ECO:0007669"/>
    <property type="project" value="InterPro"/>
</dbReference>
<dbReference type="InterPro" id="IPR001128">
    <property type="entry name" value="Cyt_P450"/>
</dbReference>
<keyword evidence="2" id="KW-0472">Membrane</keyword>
<feature type="region of interest" description="Disordered" evidence="1">
    <location>
        <begin position="1"/>
        <end position="36"/>
    </location>
</feature>
<gene>
    <name evidence="3" type="ORF">GIB67_011960</name>
</gene>
<dbReference type="Pfam" id="PF00067">
    <property type="entry name" value="p450"/>
    <property type="match status" value="1"/>
</dbReference>
<dbReference type="GO" id="GO:0044550">
    <property type="term" value="P:secondary metabolite biosynthetic process"/>
    <property type="evidence" value="ECO:0007669"/>
    <property type="project" value="UniProtKB-ARBA"/>
</dbReference>
<evidence type="ECO:0000313" key="4">
    <source>
        <dbReference type="Proteomes" id="UP000541444"/>
    </source>
</evidence>
<dbReference type="SUPFAM" id="SSF48264">
    <property type="entry name" value="Cytochrome P450"/>
    <property type="match status" value="1"/>
</dbReference>
<proteinExistence type="predicted"/>
<dbReference type="GO" id="GO:0020037">
    <property type="term" value="F:heme binding"/>
    <property type="evidence" value="ECO:0007669"/>
    <property type="project" value="InterPro"/>
</dbReference>
<keyword evidence="4" id="KW-1185">Reference proteome</keyword>
<keyword evidence="2" id="KW-0812">Transmembrane</keyword>
<accession>A0A7J7LZY6</accession>